<protein>
    <submittedName>
        <fullName evidence="3">Uncharacterized protein</fullName>
    </submittedName>
</protein>
<dbReference type="InterPro" id="IPR044399">
    <property type="entry name" value="Mb-like_M"/>
</dbReference>
<evidence type="ECO:0000256" key="1">
    <source>
        <dbReference type="SAM" id="MobiDB-lite"/>
    </source>
</evidence>
<dbReference type="InterPro" id="IPR012292">
    <property type="entry name" value="Globin/Proto"/>
</dbReference>
<evidence type="ECO:0000313" key="2">
    <source>
        <dbReference type="Proteomes" id="UP000887561"/>
    </source>
</evidence>
<dbReference type="AlphaFoldDB" id="A0A915N4M1"/>
<dbReference type="Gene3D" id="1.10.490.10">
    <property type="entry name" value="Globins"/>
    <property type="match status" value="1"/>
</dbReference>
<accession>A0A915N4M1</accession>
<dbReference type="GO" id="GO:0019825">
    <property type="term" value="F:oxygen binding"/>
    <property type="evidence" value="ECO:0007669"/>
    <property type="project" value="InterPro"/>
</dbReference>
<dbReference type="GO" id="GO:0020037">
    <property type="term" value="F:heme binding"/>
    <property type="evidence" value="ECO:0007669"/>
    <property type="project" value="InterPro"/>
</dbReference>
<reference evidence="3" key="1">
    <citation type="submission" date="2022-11" db="UniProtKB">
        <authorList>
            <consortium name="WormBaseParasite"/>
        </authorList>
    </citation>
    <scope>IDENTIFICATION</scope>
</reference>
<feature type="region of interest" description="Disordered" evidence="1">
    <location>
        <begin position="1"/>
        <end position="62"/>
    </location>
</feature>
<keyword evidence="2" id="KW-1185">Reference proteome</keyword>
<dbReference type="Proteomes" id="UP000887561">
    <property type="component" value="Unplaced"/>
</dbReference>
<proteinExistence type="predicted"/>
<sequence>MASSPSRSAGLMGRSESVSRHSINLNNDKKNIYLTPKSSGNPSPSHLAVPKSSGQHSFVKRKLSDSASEVSDSMTMSGKRISNQAQQIVSNLWANRGTIIRRLSMQFGAEQVARRPFGFKADFFAEMASSLTTECVFLDGAAHSPTDTFEAWAQLVELMFSAVRDGYYLFVRKLRRSNFSLGQNGCVVAKSSSKNEKQINYCDKNSKEEFKNCGGRQSVSLEI</sequence>
<dbReference type="CDD" id="cd01040">
    <property type="entry name" value="Mb-like"/>
    <property type="match status" value="1"/>
</dbReference>
<dbReference type="WBParaSite" id="scaffold8288_cov196.g12922">
    <property type="protein sequence ID" value="scaffold8288_cov196.g12922"/>
    <property type="gene ID" value="scaffold8288_cov196.g12922"/>
</dbReference>
<evidence type="ECO:0000313" key="3">
    <source>
        <dbReference type="WBParaSite" id="scaffold8288_cov196.g12922"/>
    </source>
</evidence>
<name>A0A915N4M1_MELJA</name>
<organism evidence="2 3">
    <name type="scientific">Meloidogyne javanica</name>
    <name type="common">Root-knot nematode worm</name>
    <dbReference type="NCBI Taxonomy" id="6303"/>
    <lineage>
        <taxon>Eukaryota</taxon>
        <taxon>Metazoa</taxon>
        <taxon>Ecdysozoa</taxon>
        <taxon>Nematoda</taxon>
        <taxon>Chromadorea</taxon>
        <taxon>Rhabditida</taxon>
        <taxon>Tylenchina</taxon>
        <taxon>Tylenchomorpha</taxon>
        <taxon>Tylenchoidea</taxon>
        <taxon>Meloidogynidae</taxon>
        <taxon>Meloidogyninae</taxon>
        <taxon>Meloidogyne</taxon>
        <taxon>Meloidogyne incognita group</taxon>
    </lineage>
</organism>